<evidence type="ECO:0000256" key="4">
    <source>
        <dbReference type="ARBA" id="ARBA00022723"/>
    </source>
</evidence>
<dbReference type="InterPro" id="IPR020550">
    <property type="entry name" value="Inositol_monophosphatase_CS"/>
</dbReference>
<accession>A0ABU8LB20</accession>
<reference evidence="8 9" key="1">
    <citation type="submission" date="2024-02" db="EMBL/GenBank/DDBJ databases">
        <authorList>
            <person name="Saticioglu I.B."/>
        </authorList>
    </citation>
    <scope>NUCLEOTIDE SEQUENCE [LARGE SCALE GENOMIC DNA]</scope>
    <source>
        <strain evidence="8 9">Mu-80</strain>
    </source>
</reference>
<keyword evidence="5 7" id="KW-0378">Hydrolase</keyword>
<comment type="cofactor">
    <cofactor evidence="2 7">
        <name>Mg(2+)</name>
        <dbReference type="ChEBI" id="CHEBI:18420"/>
    </cofactor>
</comment>
<dbReference type="EC" id="3.1.3.25" evidence="7"/>
<dbReference type="Gene3D" id="3.30.540.10">
    <property type="entry name" value="Fructose-1,6-Bisphosphatase, subunit A, domain 1"/>
    <property type="match status" value="1"/>
</dbReference>
<comment type="caution">
    <text evidence="8">The sequence shown here is derived from an EMBL/GenBank/DDBJ whole genome shotgun (WGS) entry which is preliminary data.</text>
</comment>
<dbReference type="PANTHER" id="PTHR20854:SF4">
    <property type="entry name" value="INOSITOL-1-MONOPHOSPHATASE-RELATED"/>
    <property type="match status" value="1"/>
</dbReference>
<keyword evidence="9" id="KW-1185">Reference proteome</keyword>
<dbReference type="PANTHER" id="PTHR20854">
    <property type="entry name" value="INOSITOL MONOPHOSPHATASE"/>
    <property type="match status" value="1"/>
</dbReference>
<keyword evidence="4 7" id="KW-0479">Metal-binding</keyword>
<comment type="catalytic activity">
    <reaction evidence="1 7">
        <text>a myo-inositol phosphate + H2O = myo-inositol + phosphate</text>
        <dbReference type="Rhea" id="RHEA:24056"/>
        <dbReference type="ChEBI" id="CHEBI:15377"/>
        <dbReference type="ChEBI" id="CHEBI:17268"/>
        <dbReference type="ChEBI" id="CHEBI:43474"/>
        <dbReference type="ChEBI" id="CHEBI:84139"/>
        <dbReference type="EC" id="3.1.3.25"/>
    </reaction>
</comment>
<dbReference type="InterPro" id="IPR020583">
    <property type="entry name" value="Inositol_monoP_metal-BS"/>
</dbReference>
<proteinExistence type="inferred from homology"/>
<keyword evidence="6 7" id="KW-0460">Magnesium</keyword>
<dbReference type="PRINTS" id="PR00377">
    <property type="entry name" value="IMPHPHTASES"/>
</dbReference>
<dbReference type="Proteomes" id="UP001371224">
    <property type="component" value="Unassembled WGS sequence"/>
</dbReference>
<dbReference type="CDD" id="cd01639">
    <property type="entry name" value="IMPase"/>
    <property type="match status" value="1"/>
</dbReference>
<sequence>MTAADQGATPAELGALAADIAKEAGDLARRRRREGVSLAATKSTLADIVTEADREVEQLIRDRLRRERPADGFLGEETGAERGTSGFTWVVDPIDGTVNYAYGVPAYSVSIAVVEGEPEPESWRGVAGAVCAPGLGELFTAARGEGAWHDGIRLAVTTDTSAGALLGTGFGYDPATHDGDLAMVRQVMSMARDLRRMGSAAIDLAYVAAGRLDGFFERGLNAWDFAAGAIIVQEAGGEVSRLELDAPRPMVIAGGPEVHERLRALVSGAADRM</sequence>
<evidence type="ECO:0000256" key="6">
    <source>
        <dbReference type="ARBA" id="ARBA00022842"/>
    </source>
</evidence>
<dbReference type="Pfam" id="PF00459">
    <property type="entry name" value="Inositol_P"/>
    <property type="match status" value="1"/>
</dbReference>
<dbReference type="GO" id="GO:0016787">
    <property type="term" value="F:hydrolase activity"/>
    <property type="evidence" value="ECO:0007669"/>
    <property type="project" value="UniProtKB-KW"/>
</dbReference>
<comment type="similarity">
    <text evidence="3 7">Belongs to the inositol monophosphatase superfamily.</text>
</comment>
<dbReference type="InterPro" id="IPR033942">
    <property type="entry name" value="IMPase"/>
</dbReference>
<evidence type="ECO:0000256" key="5">
    <source>
        <dbReference type="ARBA" id="ARBA00022801"/>
    </source>
</evidence>
<evidence type="ECO:0000256" key="7">
    <source>
        <dbReference type="RuleBase" id="RU364068"/>
    </source>
</evidence>
<dbReference type="PROSITE" id="PS00630">
    <property type="entry name" value="IMP_2"/>
    <property type="match status" value="1"/>
</dbReference>
<dbReference type="RefSeq" id="WP_337331881.1">
    <property type="nucleotide sequence ID" value="NZ_JBBDGM010000005.1"/>
</dbReference>
<evidence type="ECO:0000313" key="9">
    <source>
        <dbReference type="Proteomes" id="UP001371224"/>
    </source>
</evidence>
<gene>
    <name evidence="8" type="ORF">WDU99_07790</name>
</gene>
<evidence type="ECO:0000256" key="3">
    <source>
        <dbReference type="ARBA" id="ARBA00009759"/>
    </source>
</evidence>
<dbReference type="Gene3D" id="3.40.190.80">
    <property type="match status" value="1"/>
</dbReference>
<name>A0ABU8LB20_9MICO</name>
<protein>
    <recommendedName>
        <fullName evidence="7">Inositol-1-monophosphatase</fullName>
        <ecNumber evidence="7">3.1.3.25</ecNumber>
    </recommendedName>
</protein>
<dbReference type="InterPro" id="IPR000760">
    <property type="entry name" value="Inositol_monophosphatase-like"/>
</dbReference>
<evidence type="ECO:0000313" key="8">
    <source>
        <dbReference type="EMBL" id="MEJ1088215.1"/>
    </source>
</evidence>
<dbReference type="SUPFAM" id="SSF56655">
    <property type="entry name" value="Carbohydrate phosphatase"/>
    <property type="match status" value="1"/>
</dbReference>
<dbReference type="PROSITE" id="PS00629">
    <property type="entry name" value="IMP_1"/>
    <property type="match status" value="1"/>
</dbReference>
<dbReference type="EMBL" id="JBBDGM010000005">
    <property type="protein sequence ID" value="MEJ1088215.1"/>
    <property type="molecule type" value="Genomic_DNA"/>
</dbReference>
<evidence type="ECO:0000256" key="2">
    <source>
        <dbReference type="ARBA" id="ARBA00001946"/>
    </source>
</evidence>
<evidence type="ECO:0000256" key="1">
    <source>
        <dbReference type="ARBA" id="ARBA00001033"/>
    </source>
</evidence>
<organism evidence="8 9">
    <name type="scientific">Microbacterium bandirmense</name>
    <dbReference type="NCBI Taxonomy" id="3122050"/>
    <lineage>
        <taxon>Bacteria</taxon>
        <taxon>Bacillati</taxon>
        <taxon>Actinomycetota</taxon>
        <taxon>Actinomycetes</taxon>
        <taxon>Micrococcales</taxon>
        <taxon>Microbacteriaceae</taxon>
        <taxon>Microbacterium</taxon>
    </lineage>
</organism>